<keyword evidence="7" id="KW-0456">Lyase</keyword>
<evidence type="ECO:0000256" key="8">
    <source>
        <dbReference type="RuleBase" id="RU364100"/>
    </source>
</evidence>
<dbReference type="EC" id="3.4.-.-" evidence="8"/>
<dbReference type="Pfam" id="PF02586">
    <property type="entry name" value="SRAP"/>
    <property type="match status" value="1"/>
</dbReference>
<dbReference type="InterPro" id="IPR036590">
    <property type="entry name" value="SRAP-like"/>
</dbReference>
<evidence type="ECO:0000313" key="9">
    <source>
        <dbReference type="EMBL" id="NTS63770.1"/>
    </source>
</evidence>
<dbReference type="SUPFAM" id="SSF143081">
    <property type="entry name" value="BB1717-like"/>
    <property type="match status" value="1"/>
</dbReference>
<evidence type="ECO:0000313" key="10">
    <source>
        <dbReference type="Proteomes" id="UP000621447"/>
    </source>
</evidence>
<dbReference type="EMBL" id="JABULH010000001">
    <property type="protein sequence ID" value="NTS63770.1"/>
    <property type="molecule type" value="Genomic_DNA"/>
</dbReference>
<keyword evidence="4 8" id="KW-0378">Hydrolase</keyword>
<evidence type="ECO:0000256" key="2">
    <source>
        <dbReference type="ARBA" id="ARBA00022670"/>
    </source>
</evidence>
<keyword evidence="3" id="KW-0227">DNA damage</keyword>
<dbReference type="Proteomes" id="UP000621447">
    <property type="component" value="Unassembled WGS sequence"/>
</dbReference>
<protein>
    <recommendedName>
        <fullName evidence="8">Abasic site processing protein</fullName>
        <ecNumber evidence="8">3.4.-.-</ecNumber>
    </recommendedName>
</protein>
<keyword evidence="2 8" id="KW-0645">Protease</keyword>
<reference evidence="9 10" key="1">
    <citation type="submission" date="2020-06" db="EMBL/GenBank/DDBJ databases">
        <title>Sphingomonas hominis sp. nov., a member of the Sphingomonas, isolated from the hair of a 22-year-old girl.</title>
        <authorList>
            <person name="Zhang D.-F."/>
            <person name="Cui X.-W."/>
        </authorList>
    </citation>
    <scope>NUCLEOTIDE SEQUENCE [LARGE SCALE GENOMIC DNA]</scope>
    <source>
        <strain evidence="9 10">HHU CXW</strain>
    </source>
</reference>
<comment type="similarity">
    <text evidence="1 8">Belongs to the SOS response-associated peptidase family.</text>
</comment>
<sequence length="203" mass="22607">MCNEAARRIDLGLLREDFAHLRIPLRFPEGAPNMAPLPSVRITDATVIVRAVEEGSNEAELVTRRWSWPGAHGKPVYNYRSDGRNIARGRCLIPVDGFYEFTAPPPGQKRKTKWIFTHARHSWFCIAGVWKHDDQVGEAFSMLTAEPGPDIAPYHDRQVVVLDRTDWSRWLDGSAPSAELCRPAPAGTLLPARVDGTPALSVS</sequence>
<evidence type="ECO:0000256" key="5">
    <source>
        <dbReference type="ARBA" id="ARBA00023124"/>
    </source>
</evidence>
<dbReference type="PANTHER" id="PTHR13604">
    <property type="entry name" value="DC12-RELATED"/>
    <property type="match status" value="1"/>
</dbReference>
<evidence type="ECO:0000256" key="7">
    <source>
        <dbReference type="ARBA" id="ARBA00023239"/>
    </source>
</evidence>
<accession>A0ABX2JC90</accession>
<comment type="caution">
    <text evidence="9">The sequence shown here is derived from an EMBL/GenBank/DDBJ whole genome shotgun (WGS) entry which is preliminary data.</text>
</comment>
<evidence type="ECO:0000256" key="3">
    <source>
        <dbReference type="ARBA" id="ARBA00022763"/>
    </source>
</evidence>
<dbReference type="Gene3D" id="3.90.1680.10">
    <property type="entry name" value="SOS response associated peptidase-like"/>
    <property type="match status" value="1"/>
</dbReference>
<dbReference type="PANTHER" id="PTHR13604:SF0">
    <property type="entry name" value="ABASIC SITE PROCESSING PROTEIN HMCES"/>
    <property type="match status" value="1"/>
</dbReference>
<evidence type="ECO:0000256" key="1">
    <source>
        <dbReference type="ARBA" id="ARBA00008136"/>
    </source>
</evidence>
<gene>
    <name evidence="9" type="ORF">HRV97_01175</name>
</gene>
<name>A0ABX2JC90_9SPHN</name>
<proteinExistence type="inferred from homology"/>
<keyword evidence="6" id="KW-0238">DNA-binding</keyword>
<evidence type="ECO:0000256" key="4">
    <source>
        <dbReference type="ARBA" id="ARBA00022801"/>
    </source>
</evidence>
<keyword evidence="5" id="KW-0190">Covalent protein-DNA linkage</keyword>
<keyword evidence="10" id="KW-1185">Reference proteome</keyword>
<dbReference type="InterPro" id="IPR003738">
    <property type="entry name" value="SRAP"/>
</dbReference>
<organism evidence="9 10">
    <name type="scientific">Sphingomonas hominis</name>
    <dbReference type="NCBI Taxonomy" id="2741495"/>
    <lineage>
        <taxon>Bacteria</taxon>
        <taxon>Pseudomonadati</taxon>
        <taxon>Pseudomonadota</taxon>
        <taxon>Alphaproteobacteria</taxon>
        <taxon>Sphingomonadales</taxon>
        <taxon>Sphingomonadaceae</taxon>
        <taxon>Sphingomonas</taxon>
    </lineage>
</organism>
<evidence type="ECO:0000256" key="6">
    <source>
        <dbReference type="ARBA" id="ARBA00023125"/>
    </source>
</evidence>
<dbReference type="RefSeq" id="WP_174191873.1">
    <property type="nucleotide sequence ID" value="NZ_JABULH010000001.1"/>
</dbReference>